<dbReference type="InterPro" id="IPR042278">
    <property type="entry name" value="Mfa-like_1_N"/>
</dbReference>
<accession>A0A1G8GQI9</accession>
<name>A0A1G8GQI9_BACOV</name>
<gene>
    <name evidence="1" type="ORF">SAMN05192582_101944</name>
</gene>
<organism evidence="1 2">
    <name type="scientific">Bacteroides ovatus</name>
    <dbReference type="NCBI Taxonomy" id="28116"/>
    <lineage>
        <taxon>Bacteria</taxon>
        <taxon>Pseudomonadati</taxon>
        <taxon>Bacteroidota</taxon>
        <taxon>Bacteroidia</taxon>
        <taxon>Bacteroidales</taxon>
        <taxon>Bacteroidaceae</taxon>
        <taxon>Bacteroides</taxon>
    </lineage>
</organism>
<proteinExistence type="predicted"/>
<dbReference type="Gene3D" id="2.60.40.2620">
    <property type="entry name" value="Fimbrillin-like"/>
    <property type="match status" value="1"/>
</dbReference>
<dbReference type="Proteomes" id="UP000181870">
    <property type="component" value="Unassembled WGS sequence"/>
</dbReference>
<dbReference type="Pfam" id="PF13149">
    <property type="entry name" value="Mfa_like_1"/>
    <property type="match status" value="1"/>
</dbReference>
<evidence type="ECO:0000313" key="2">
    <source>
        <dbReference type="Proteomes" id="UP000181870"/>
    </source>
</evidence>
<dbReference type="AlphaFoldDB" id="A0A1G8GQI9"/>
<evidence type="ECO:0000313" key="1">
    <source>
        <dbReference type="EMBL" id="SDH96639.1"/>
    </source>
</evidence>
<dbReference type="EMBL" id="FNDO01000019">
    <property type="protein sequence ID" value="SDH96639.1"/>
    <property type="molecule type" value="Genomic_DNA"/>
</dbReference>
<protein>
    <recommendedName>
        <fullName evidence="3">Fimbrillin family protein</fullName>
    </recommendedName>
</protein>
<dbReference type="RefSeq" id="WP_074637492.1">
    <property type="nucleotide sequence ID" value="NZ_FNDO01000019.1"/>
</dbReference>
<dbReference type="CDD" id="cd13120">
    <property type="entry name" value="BF2867_like_N"/>
    <property type="match status" value="1"/>
</dbReference>
<evidence type="ECO:0008006" key="3">
    <source>
        <dbReference type="Google" id="ProtNLM"/>
    </source>
</evidence>
<reference evidence="1 2" key="1">
    <citation type="submission" date="2016-10" db="EMBL/GenBank/DDBJ databases">
        <authorList>
            <person name="de Groot N.N."/>
        </authorList>
    </citation>
    <scope>NUCLEOTIDE SEQUENCE [LARGE SCALE GENOMIC DNA]</scope>
    <source>
        <strain evidence="1 2">NLAE-zl-C57</strain>
    </source>
</reference>
<dbReference type="Gene3D" id="2.60.40.3570">
    <property type="match status" value="1"/>
</dbReference>
<sequence length="535" mass="58843">MKFYQYLSLTGLLAFMLAGCSQEENVVSTIPGNMIIRVSDAGIVDSDNKAISRAATDDVYNTIFEESDAIGLFAVNDVTNEVLDDFNNVKVEYVNGMWNSTLRYDNTQGGCTYYAYYPYRDGVAIDLNKKDVFEALVNDWNPESMNQSTKEGYASADLMTSKATKVVKEASGQYVLQLDLTHRMALSVMIAPETEYEFTDPALNEIPYIIRGGEVAFTINNATIQPYEAVAGEYRMIVKPAISRTIVGTQGDKQYDIPAVVAEGKYKRFLLGGGKVKTTHNLQVGDFYCADGRIVAASEESPEDCIGVVYYVGNVRPSALYEELKDNTDKVVATVTEEKDVLLQNHPGCVHGLVCAVTSANATAVSRFCGSSKYDYPNKVKDFFLDTKYLYAGAGKTWVPEYLLGYNNTIILQELAKDDASSSDAMFTNMNNYEAAYPAPVVTTGWFCPSFGDFKMIFDNQSILGTSLDKGGFEKLWSNPGGADETAATYAGYWTSTVRAKGYMVGAWNNNGTFAAYMGKDTKASSGYFRFALAF</sequence>
<dbReference type="PROSITE" id="PS51257">
    <property type="entry name" value="PROKAR_LIPOPROTEIN"/>
    <property type="match status" value="1"/>
</dbReference>
<dbReference type="InterPro" id="IPR025049">
    <property type="entry name" value="Mfa-like_1"/>
</dbReference>